<gene>
    <name evidence="7" type="ORF">Q8791_16440</name>
</gene>
<dbReference type="Pfam" id="PF13361">
    <property type="entry name" value="UvrD_C"/>
    <property type="match status" value="1"/>
</dbReference>
<name>A0ABU7K997_9ACTN</name>
<dbReference type="Proteomes" id="UP001356095">
    <property type="component" value="Unassembled WGS sequence"/>
</dbReference>
<dbReference type="InterPro" id="IPR000212">
    <property type="entry name" value="DNA_helicase_UvrD/REP"/>
</dbReference>
<accession>A0ABU7K997</accession>
<keyword evidence="3" id="KW-0347">Helicase</keyword>
<dbReference type="SUPFAM" id="SSF52540">
    <property type="entry name" value="P-loop containing nucleoside triphosphate hydrolases"/>
    <property type="match status" value="1"/>
</dbReference>
<keyword evidence="1" id="KW-0547">Nucleotide-binding</keyword>
<proteinExistence type="predicted"/>
<dbReference type="RefSeq" id="WP_330092591.1">
    <property type="nucleotide sequence ID" value="NZ_JAUZMY010000015.1"/>
</dbReference>
<dbReference type="InterPro" id="IPR014017">
    <property type="entry name" value="DNA_helicase_UvrD-like_C"/>
</dbReference>
<dbReference type="Gene3D" id="3.40.50.300">
    <property type="entry name" value="P-loop containing nucleotide triphosphate hydrolases"/>
    <property type="match status" value="1"/>
</dbReference>
<feature type="domain" description="UvrD-like helicase C-terminal" evidence="6">
    <location>
        <begin position="133"/>
        <end position="206"/>
    </location>
</feature>
<evidence type="ECO:0000256" key="2">
    <source>
        <dbReference type="ARBA" id="ARBA00022801"/>
    </source>
</evidence>
<reference evidence="7 8" key="1">
    <citation type="submission" date="2023-08" db="EMBL/GenBank/DDBJ databases">
        <authorList>
            <person name="Girao M."/>
            <person name="Carvalho M.F."/>
        </authorList>
    </citation>
    <scope>NUCLEOTIDE SEQUENCE [LARGE SCALE GENOMIC DNA]</scope>
    <source>
        <strain evidence="7 8">CT-R113</strain>
    </source>
</reference>
<evidence type="ECO:0000256" key="1">
    <source>
        <dbReference type="ARBA" id="ARBA00022741"/>
    </source>
</evidence>
<dbReference type="GO" id="GO:0004527">
    <property type="term" value="F:exonuclease activity"/>
    <property type="evidence" value="ECO:0007669"/>
    <property type="project" value="UniProtKB-KW"/>
</dbReference>
<evidence type="ECO:0000256" key="4">
    <source>
        <dbReference type="ARBA" id="ARBA00022840"/>
    </source>
</evidence>
<evidence type="ECO:0000313" key="8">
    <source>
        <dbReference type="Proteomes" id="UP001356095"/>
    </source>
</evidence>
<sequence>MSLGSLGINIVGRSARLTLSYRTTREILGSALGLLGEETWDDLDEGIDTLRGYRSVLRGPWPSFHGADTWEDEIDALVARIGAIREQAQAEGKLASIAVAVPHRDMVGELERGLVRARISAASLRPEGPPAGHEESVHVGTLHRYKGLEYQHMMVAGMTDGLVPHSSVDRYKDSDPARYRSELQMARSLLFVAATRARDSLLVSWHGEPSRFLPPNATALAAAPVPPAQEKRHRQRKRTWETGCSSPRTRCCRTI</sequence>
<dbReference type="PANTHER" id="PTHR11070">
    <property type="entry name" value="UVRD / RECB / PCRA DNA HELICASE FAMILY MEMBER"/>
    <property type="match status" value="1"/>
</dbReference>
<protein>
    <submittedName>
        <fullName evidence="7">3'-5' exonuclease</fullName>
    </submittedName>
</protein>
<dbReference type="InterPro" id="IPR027417">
    <property type="entry name" value="P-loop_NTPase"/>
</dbReference>
<keyword evidence="4" id="KW-0067">ATP-binding</keyword>
<keyword evidence="7" id="KW-0269">Exonuclease</keyword>
<evidence type="ECO:0000313" key="7">
    <source>
        <dbReference type="EMBL" id="MEE2038813.1"/>
    </source>
</evidence>
<keyword evidence="8" id="KW-1185">Reference proteome</keyword>
<keyword evidence="2" id="KW-0378">Hydrolase</keyword>
<dbReference type="PANTHER" id="PTHR11070:SF2">
    <property type="entry name" value="ATP-DEPENDENT DNA HELICASE SRS2"/>
    <property type="match status" value="1"/>
</dbReference>
<comment type="caution">
    <text evidence="7">The sequence shown here is derived from an EMBL/GenBank/DDBJ whole genome shotgun (WGS) entry which is preliminary data.</text>
</comment>
<keyword evidence="7" id="KW-0540">Nuclease</keyword>
<dbReference type="EMBL" id="JAUZMY010000015">
    <property type="protein sequence ID" value="MEE2038813.1"/>
    <property type="molecule type" value="Genomic_DNA"/>
</dbReference>
<evidence type="ECO:0000259" key="6">
    <source>
        <dbReference type="Pfam" id="PF13361"/>
    </source>
</evidence>
<feature type="region of interest" description="Disordered" evidence="5">
    <location>
        <begin position="221"/>
        <end position="245"/>
    </location>
</feature>
<organism evidence="7 8">
    <name type="scientific">Nocardiopsis codii</name>
    <dbReference type="NCBI Taxonomy" id="3065942"/>
    <lineage>
        <taxon>Bacteria</taxon>
        <taxon>Bacillati</taxon>
        <taxon>Actinomycetota</taxon>
        <taxon>Actinomycetes</taxon>
        <taxon>Streptosporangiales</taxon>
        <taxon>Nocardiopsidaceae</taxon>
        <taxon>Nocardiopsis</taxon>
    </lineage>
</organism>
<evidence type="ECO:0000256" key="3">
    <source>
        <dbReference type="ARBA" id="ARBA00022806"/>
    </source>
</evidence>
<evidence type="ECO:0000256" key="5">
    <source>
        <dbReference type="SAM" id="MobiDB-lite"/>
    </source>
</evidence>